<keyword evidence="9" id="KW-1185">Reference proteome</keyword>
<dbReference type="InterPro" id="IPR002328">
    <property type="entry name" value="ADH_Zn_CS"/>
</dbReference>
<dbReference type="PANTHER" id="PTHR43401:SF2">
    <property type="entry name" value="L-THREONINE 3-DEHYDROGENASE"/>
    <property type="match status" value="1"/>
</dbReference>
<dbReference type="Proteomes" id="UP000247569">
    <property type="component" value="Unassembled WGS sequence"/>
</dbReference>
<dbReference type="Pfam" id="PF08240">
    <property type="entry name" value="ADH_N"/>
    <property type="match status" value="1"/>
</dbReference>
<dbReference type="InterPro" id="IPR050129">
    <property type="entry name" value="Zn_alcohol_dh"/>
</dbReference>
<evidence type="ECO:0000259" key="7">
    <source>
        <dbReference type="Pfam" id="PF08240"/>
    </source>
</evidence>
<dbReference type="Pfam" id="PF00107">
    <property type="entry name" value="ADH_zinc_N"/>
    <property type="match status" value="1"/>
</dbReference>
<dbReference type="AlphaFoldDB" id="A0A318KB25"/>
<keyword evidence="2 5" id="KW-0479">Metal-binding</keyword>
<dbReference type="PANTHER" id="PTHR43401">
    <property type="entry name" value="L-THREONINE 3-DEHYDROGENASE"/>
    <property type="match status" value="1"/>
</dbReference>
<accession>A0A318KB25</accession>
<comment type="similarity">
    <text evidence="5">Belongs to the zinc-containing alcohol dehydrogenase family.</text>
</comment>
<feature type="domain" description="Alcohol dehydrogenase-like C-terminal" evidence="6">
    <location>
        <begin position="189"/>
        <end position="324"/>
    </location>
</feature>
<dbReference type="SUPFAM" id="SSF51735">
    <property type="entry name" value="NAD(P)-binding Rossmann-fold domains"/>
    <property type="match status" value="1"/>
</dbReference>
<dbReference type="PROSITE" id="PS00059">
    <property type="entry name" value="ADH_ZINC"/>
    <property type="match status" value="1"/>
</dbReference>
<dbReference type="GO" id="GO:0016491">
    <property type="term" value="F:oxidoreductase activity"/>
    <property type="evidence" value="ECO:0007669"/>
    <property type="project" value="UniProtKB-KW"/>
</dbReference>
<dbReference type="RefSeq" id="WP_040741047.1">
    <property type="nucleotide sequence ID" value="NZ_QJKF01000001.1"/>
</dbReference>
<dbReference type="EMBL" id="QJKF01000001">
    <property type="protein sequence ID" value="PXX71538.1"/>
    <property type="molecule type" value="Genomic_DNA"/>
</dbReference>
<sequence length="365" mass="38424">MTDMLAVRAGSATGGLTVERIPVPRPGPQDVLVRVAAAGLAPGITKLLAHGKFRHLPTTPGHEIAGTVTELGDEVDPALAGRRVRVHATLTCRSCRYCRTDREQMCAETGMIGHAAFGTGTLDLYRRYHDGGLAEYVRVPHWMLDPLPDSVSFDVAAKVHDFGNAMRALRCAELPLGATIVITAATGTMGTATARLARSFGVARLILVGRSAERLAAVGKLSGLPPVDTVALDDLGDWADSGALTRRILDLAPDGADAVLDYLPGGAGSGQAAAALATGGTLVHMGGNRETFPMSLGELMHGCKRVVGTRNCTRTDTDAVLDLLRTGALEAEDLITHHFSLTDIDTAIAALHNRSEPIWMAVVHP</sequence>
<evidence type="ECO:0000259" key="6">
    <source>
        <dbReference type="Pfam" id="PF00107"/>
    </source>
</evidence>
<dbReference type="InterPro" id="IPR036291">
    <property type="entry name" value="NAD(P)-bd_dom_sf"/>
</dbReference>
<evidence type="ECO:0000256" key="4">
    <source>
        <dbReference type="ARBA" id="ARBA00023002"/>
    </source>
</evidence>
<evidence type="ECO:0000313" key="8">
    <source>
        <dbReference type="EMBL" id="PXX71538.1"/>
    </source>
</evidence>
<comment type="caution">
    <text evidence="8">The sequence shown here is derived from an EMBL/GenBank/DDBJ whole genome shotgun (WGS) entry which is preliminary data.</text>
</comment>
<comment type="cofactor">
    <cofactor evidence="1 5">
        <name>Zn(2+)</name>
        <dbReference type="ChEBI" id="CHEBI:29105"/>
    </cofactor>
</comment>
<dbReference type="InterPro" id="IPR011032">
    <property type="entry name" value="GroES-like_sf"/>
</dbReference>
<evidence type="ECO:0000256" key="2">
    <source>
        <dbReference type="ARBA" id="ARBA00022723"/>
    </source>
</evidence>
<organism evidence="8 9">
    <name type="scientific">Nocardia tenerifensis</name>
    <dbReference type="NCBI Taxonomy" id="228006"/>
    <lineage>
        <taxon>Bacteria</taxon>
        <taxon>Bacillati</taxon>
        <taxon>Actinomycetota</taxon>
        <taxon>Actinomycetes</taxon>
        <taxon>Mycobacteriales</taxon>
        <taxon>Nocardiaceae</taxon>
        <taxon>Nocardia</taxon>
    </lineage>
</organism>
<dbReference type="GO" id="GO:0008270">
    <property type="term" value="F:zinc ion binding"/>
    <property type="evidence" value="ECO:0007669"/>
    <property type="project" value="InterPro"/>
</dbReference>
<dbReference type="Gene3D" id="3.90.180.10">
    <property type="entry name" value="Medium-chain alcohol dehydrogenases, catalytic domain"/>
    <property type="match status" value="1"/>
</dbReference>
<dbReference type="SUPFAM" id="SSF50129">
    <property type="entry name" value="GroES-like"/>
    <property type="match status" value="1"/>
</dbReference>
<dbReference type="InterPro" id="IPR013149">
    <property type="entry name" value="ADH-like_C"/>
</dbReference>
<keyword evidence="4" id="KW-0560">Oxidoreductase</keyword>
<reference evidence="8 9" key="1">
    <citation type="submission" date="2018-05" db="EMBL/GenBank/DDBJ databases">
        <title>Genomic Encyclopedia of Type Strains, Phase IV (KMG-IV): sequencing the most valuable type-strain genomes for metagenomic binning, comparative biology and taxonomic classification.</title>
        <authorList>
            <person name="Goeker M."/>
        </authorList>
    </citation>
    <scope>NUCLEOTIDE SEQUENCE [LARGE SCALE GENOMIC DNA]</scope>
    <source>
        <strain evidence="8 9">DSM 44704</strain>
    </source>
</reference>
<protein>
    <submittedName>
        <fullName evidence="8">Alcohol dehydrogenase/(R,R)-butanediol dehydrogenase/meso-butanediol dehydrogenase/diacetyl reductase</fullName>
    </submittedName>
</protein>
<gene>
    <name evidence="8" type="ORF">DFR70_101972</name>
</gene>
<evidence type="ECO:0000256" key="3">
    <source>
        <dbReference type="ARBA" id="ARBA00022833"/>
    </source>
</evidence>
<keyword evidence="3 5" id="KW-0862">Zinc</keyword>
<evidence type="ECO:0000256" key="1">
    <source>
        <dbReference type="ARBA" id="ARBA00001947"/>
    </source>
</evidence>
<feature type="domain" description="Alcohol dehydrogenase-like N-terminal" evidence="7">
    <location>
        <begin position="27"/>
        <end position="149"/>
    </location>
</feature>
<evidence type="ECO:0000256" key="5">
    <source>
        <dbReference type="RuleBase" id="RU361277"/>
    </source>
</evidence>
<dbReference type="OrthoDB" id="3567264at2"/>
<proteinExistence type="inferred from homology"/>
<dbReference type="InterPro" id="IPR013154">
    <property type="entry name" value="ADH-like_N"/>
</dbReference>
<evidence type="ECO:0000313" key="9">
    <source>
        <dbReference type="Proteomes" id="UP000247569"/>
    </source>
</evidence>
<name>A0A318KB25_9NOCA</name>